<dbReference type="RefSeq" id="WP_120142296.1">
    <property type="nucleotide sequence ID" value="NZ_CP031933.2"/>
</dbReference>
<dbReference type="NCBIfam" id="TIGR00360">
    <property type="entry name" value="ComEC_N-term"/>
    <property type="match status" value="1"/>
</dbReference>
<dbReference type="EMBL" id="CP031933">
    <property type="protein sequence ID" value="AYE38053.1"/>
    <property type="molecule type" value="Genomic_DNA"/>
</dbReference>
<evidence type="ECO:0000313" key="8">
    <source>
        <dbReference type="EMBL" id="AYE38053.1"/>
    </source>
</evidence>
<dbReference type="SUPFAM" id="SSF56281">
    <property type="entry name" value="Metallo-hydrolase/oxidoreductase"/>
    <property type="match status" value="1"/>
</dbReference>
<feature type="transmembrane region" description="Helical" evidence="6">
    <location>
        <begin position="375"/>
        <end position="397"/>
    </location>
</feature>
<dbReference type="Pfam" id="PF03772">
    <property type="entry name" value="Competence"/>
    <property type="match status" value="1"/>
</dbReference>
<feature type="domain" description="Metallo-beta-lactamase" evidence="7">
    <location>
        <begin position="485"/>
        <end position="691"/>
    </location>
</feature>
<evidence type="ECO:0000313" key="9">
    <source>
        <dbReference type="Proteomes" id="UP000267208"/>
    </source>
</evidence>
<dbReference type="PANTHER" id="PTHR30619:SF7">
    <property type="entry name" value="BETA-LACTAMASE DOMAIN PROTEIN"/>
    <property type="match status" value="1"/>
</dbReference>
<proteinExistence type="predicted"/>
<accession>A0A386PTP6</accession>
<keyword evidence="5 6" id="KW-0472">Membrane</keyword>
<feature type="transmembrane region" description="Helical" evidence="6">
    <location>
        <begin position="41"/>
        <end position="58"/>
    </location>
</feature>
<dbReference type="NCBIfam" id="TIGR00361">
    <property type="entry name" value="ComEC_Rec2"/>
    <property type="match status" value="1"/>
</dbReference>
<dbReference type="InterPro" id="IPR035681">
    <property type="entry name" value="ComA-like_MBL"/>
</dbReference>
<feature type="transmembrane region" description="Helical" evidence="6">
    <location>
        <begin position="306"/>
        <end position="337"/>
    </location>
</feature>
<dbReference type="InterPro" id="IPR025405">
    <property type="entry name" value="DUF4131"/>
</dbReference>
<protein>
    <submittedName>
        <fullName evidence="8">DNA internalization-related competence protein ComEC/Rec2</fullName>
    </submittedName>
</protein>
<feature type="transmembrane region" description="Helical" evidence="6">
    <location>
        <begin position="6"/>
        <end position="34"/>
    </location>
</feature>
<evidence type="ECO:0000256" key="6">
    <source>
        <dbReference type="SAM" id="Phobius"/>
    </source>
</evidence>
<dbReference type="Pfam" id="PF00753">
    <property type="entry name" value="Lactamase_B"/>
    <property type="match status" value="1"/>
</dbReference>
<evidence type="ECO:0000259" key="7">
    <source>
        <dbReference type="SMART" id="SM00849"/>
    </source>
</evidence>
<comment type="subcellular location">
    <subcellularLocation>
        <location evidence="1">Cell membrane</location>
        <topology evidence="1">Multi-pass membrane protein</topology>
    </subcellularLocation>
</comment>
<dbReference type="InterPro" id="IPR052159">
    <property type="entry name" value="Competence_DNA_uptake"/>
</dbReference>
<keyword evidence="3 6" id="KW-0812">Transmembrane</keyword>
<evidence type="ECO:0000256" key="3">
    <source>
        <dbReference type="ARBA" id="ARBA00022692"/>
    </source>
</evidence>
<reference evidence="9" key="1">
    <citation type="submission" date="2018-08" db="EMBL/GenBank/DDBJ databases">
        <title>Genome of Lactobacillus sp. HBUAS52074.</title>
        <authorList>
            <person name="Guo Z."/>
            <person name="Zhang Z.D."/>
        </authorList>
    </citation>
    <scope>NUCLEOTIDE SEQUENCE [LARGE SCALE GENOMIC DNA]</scope>
    <source>
        <strain evidence="9">HBUAS52074</strain>
    </source>
</reference>
<feature type="transmembrane region" description="Helical" evidence="6">
    <location>
        <begin position="430"/>
        <end position="447"/>
    </location>
</feature>
<dbReference type="InterPro" id="IPR004477">
    <property type="entry name" value="ComEC_N"/>
</dbReference>
<dbReference type="InterPro" id="IPR001279">
    <property type="entry name" value="Metallo-B-lactamas"/>
</dbReference>
<dbReference type="OrthoDB" id="9761531at2"/>
<feature type="transmembrane region" description="Helical" evidence="6">
    <location>
        <begin position="459"/>
        <end position="481"/>
    </location>
</feature>
<dbReference type="GO" id="GO:0005886">
    <property type="term" value="C:plasma membrane"/>
    <property type="evidence" value="ECO:0007669"/>
    <property type="project" value="UniProtKB-SubCell"/>
</dbReference>
<dbReference type="InterPro" id="IPR036866">
    <property type="entry name" value="RibonucZ/Hydroxyglut_hydro"/>
</dbReference>
<dbReference type="KEGG" id="lzh:D1B17_05170"/>
<feature type="transmembrane region" description="Helical" evidence="6">
    <location>
        <begin position="219"/>
        <end position="242"/>
    </location>
</feature>
<dbReference type="Pfam" id="PF13567">
    <property type="entry name" value="DUF4131"/>
    <property type="match status" value="1"/>
</dbReference>
<feature type="transmembrane region" description="Helical" evidence="6">
    <location>
        <begin position="343"/>
        <end position="363"/>
    </location>
</feature>
<dbReference type="AlphaFoldDB" id="A0A386PTP6"/>
<evidence type="ECO:0000256" key="4">
    <source>
        <dbReference type="ARBA" id="ARBA00022989"/>
    </source>
</evidence>
<evidence type="ECO:0000256" key="5">
    <source>
        <dbReference type="ARBA" id="ARBA00023136"/>
    </source>
</evidence>
<keyword evidence="9" id="KW-1185">Reference proteome</keyword>
<keyword evidence="2" id="KW-1003">Cell membrane</keyword>
<keyword evidence="4 6" id="KW-1133">Transmembrane helix</keyword>
<organism evidence="8 9">
    <name type="scientific">Companilactobacillus zhachilii</name>
    <dbReference type="NCBI Taxonomy" id="2304606"/>
    <lineage>
        <taxon>Bacteria</taxon>
        <taxon>Bacillati</taxon>
        <taxon>Bacillota</taxon>
        <taxon>Bacilli</taxon>
        <taxon>Lactobacillales</taxon>
        <taxon>Lactobacillaceae</taxon>
        <taxon>Companilactobacillus</taxon>
    </lineage>
</organism>
<dbReference type="PANTHER" id="PTHR30619">
    <property type="entry name" value="DNA INTERNALIZATION/COMPETENCE PROTEIN COMEC/REC2"/>
    <property type="match status" value="1"/>
</dbReference>
<dbReference type="CDD" id="cd07731">
    <property type="entry name" value="ComA-like_MBL-fold"/>
    <property type="match status" value="1"/>
</dbReference>
<name>A0A386PTP6_9LACO</name>
<dbReference type="SMART" id="SM00849">
    <property type="entry name" value="Lactamase_B"/>
    <property type="match status" value="1"/>
</dbReference>
<evidence type="ECO:0000256" key="2">
    <source>
        <dbReference type="ARBA" id="ARBA00022475"/>
    </source>
</evidence>
<evidence type="ECO:0000256" key="1">
    <source>
        <dbReference type="ARBA" id="ARBA00004651"/>
    </source>
</evidence>
<dbReference type="InterPro" id="IPR004797">
    <property type="entry name" value="Competence_ComEC/Rec2"/>
</dbReference>
<dbReference type="Proteomes" id="UP000267208">
    <property type="component" value="Chromosome"/>
</dbReference>
<dbReference type="GO" id="GO:0030420">
    <property type="term" value="P:establishment of competence for transformation"/>
    <property type="evidence" value="ECO:0007669"/>
    <property type="project" value="InterPro"/>
</dbReference>
<dbReference type="Gene3D" id="3.60.15.10">
    <property type="entry name" value="Ribonuclease Z/Hydroxyacylglutathione hydrolase-like"/>
    <property type="match status" value="1"/>
</dbReference>
<gene>
    <name evidence="8" type="ORF">D1B17_05170</name>
</gene>
<sequence length="756" mass="86489">MKGLLIFPAVAAILIVAIYFESLFFVVPLILLLLRIIYLRNIRLILLVITIAGGFWIWCQFVSNNLQAKVPHFSEAVFAPDKISVNGDILSGELHIKQQTVRFIYRFKTKSEQTVWQNQKQMVQAPVKIKDIQKLSGPRNPGEFNFQKYSIHKNIHYIATLQQIGSVRRYQPKTIFEKINVLRIHIINHLARLPKWLKIHAQSLIVGYTENSERDFLKILSVLGVIHLFSLSGLHVLILLTIMRKLTSLLKIPLEWVDDFMLILLPCYGILVGSKSGIWRAIVLAMVSIILNKLRISWSQLDVFSLTIMICVVIYPFAVTEMGGQLSFLLSFAILYLYKESRLLTAALKMNLVSLPVICFYTYQLNWLKLLTNVLFVPLFTYVILPIALVSALTVNWSGWKIPNYLFDRLYNFLDIVAADARFTFVTGSLPSWVVLLLIVIVLFYVESKTVWNKFLWQYGAIFIVCIVMNKFPFFGAVHIIDVGQGDSILVTTPLLRQTFLIDVAGKLKLPKPSWAKTLSSNQVDNSTIPFLKSQGISQIDKIFLSHKDVDHIGNLETILAKFPVKEVCFGLGLENNPRIKSAIKQHPAVKFKNLRQGDVVKTGAINWRVLWPNHSSVGENGDSLTLLAKIKNKRWLFPGDLDSNGEKEILQKYKFKIDYLKVGHHGSKTATSEELLKIAQPKIGFISVGINNRYGHPNQETLKRLGKNQVQYFNTAEYGMITWYYFSYSNEERLTTFLKGDLIENSRTKKEFKTR</sequence>